<evidence type="ECO:0000313" key="4">
    <source>
        <dbReference type="Proteomes" id="UP000198500"/>
    </source>
</evidence>
<dbReference type="EMBL" id="FNNI01000001">
    <property type="protein sequence ID" value="SDW16589.1"/>
    <property type="molecule type" value="Genomic_DNA"/>
</dbReference>
<evidence type="ECO:0000313" key="3">
    <source>
        <dbReference type="EMBL" id="SDW16589.1"/>
    </source>
</evidence>
<feature type="compositionally biased region" description="Basic and acidic residues" evidence="1">
    <location>
        <begin position="734"/>
        <end position="749"/>
    </location>
</feature>
<name>A0A1H2RD48_9GAMM</name>
<dbReference type="STRING" id="574349.SAMN05443545_101273"/>
<feature type="domain" description="Tip attachment protein J HDII-ins2" evidence="2">
    <location>
        <begin position="509"/>
        <end position="610"/>
    </location>
</feature>
<protein>
    <recommendedName>
        <fullName evidence="2">Tip attachment protein J HDII-ins2 domain-containing protein</fullName>
    </recommendedName>
</protein>
<dbReference type="Proteomes" id="UP000198500">
    <property type="component" value="Unassembled WGS sequence"/>
</dbReference>
<accession>A0A1H2RD48</accession>
<dbReference type="Pfam" id="PF24801">
    <property type="entry name" value="FNIII-A_GpJ"/>
    <property type="match status" value="1"/>
</dbReference>
<organism evidence="3 4">
    <name type="scientific">Aidingimonas halophila</name>
    <dbReference type="NCBI Taxonomy" id="574349"/>
    <lineage>
        <taxon>Bacteria</taxon>
        <taxon>Pseudomonadati</taxon>
        <taxon>Pseudomonadota</taxon>
        <taxon>Gammaproteobacteria</taxon>
        <taxon>Oceanospirillales</taxon>
        <taxon>Halomonadaceae</taxon>
        <taxon>Aidingimonas</taxon>
    </lineage>
</organism>
<evidence type="ECO:0000259" key="2">
    <source>
        <dbReference type="Pfam" id="PF24801"/>
    </source>
</evidence>
<evidence type="ECO:0000256" key="1">
    <source>
        <dbReference type="SAM" id="MobiDB-lite"/>
    </source>
</evidence>
<dbReference type="RefSeq" id="WP_092567696.1">
    <property type="nucleotide sequence ID" value="NZ_BMXH01000001.1"/>
</dbReference>
<reference evidence="3 4" key="1">
    <citation type="submission" date="2016-10" db="EMBL/GenBank/DDBJ databases">
        <authorList>
            <person name="de Groot N.N."/>
        </authorList>
    </citation>
    <scope>NUCLEOTIDE SEQUENCE [LARGE SCALE GENOMIC DNA]</scope>
    <source>
        <strain evidence="3 4">DSM 19219</strain>
    </source>
</reference>
<dbReference type="NCBIfam" id="NF040662">
    <property type="entry name" value="attach_TipJ_rel"/>
    <property type="match status" value="1"/>
</dbReference>
<proteinExistence type="predicted"/>
<gene>
    <name evidence="3" type="ORF">SAMN05443545_101273</name>
</gene>
<keyword evidence="4" id="KW-1185">Reference proteome</keyword>
<dbReference type="InterPro" id="IPR055385">
    <property type="entry name" value="GpJ_HDII-ins2"/>
</dbReference>
<dbReference type="AlphaFoldDB" id="A0A1H2RD48"/>
<feature type="region of interest" description="Disordered" evidence="1">
    <location>
        <begin position="734"/>
        <end position="774"/>
    </location>
</feature>
<sequence length="984" mass="108432">MGQILVYPSNLPGEPMERHESSGVTVEQWLYAHVEGYEPRDVPPISIAVDGHVVPPCAWSATRIDRDSCVEIRPQPKGGPELLIAAVVAGVAAVAATLLLKPSMPSQRNQSSQRGRELLEVTAEGNQPKLGDVIPEQAGRYRRMPDYLTAPRRYFVDKRNQALDILLCIGKGQFSRDGMEIRIGSTPIESLGEDVDYQVFDPGENVSGHQAHRNWFNAPEVGPSTGSSGLRLNRGNVVTPALNAGAANFSGQAITLPSGSGTIPQNWETGFRLIVDLFADVIVIDGGQDENDNYLRDILQGDFSGLSDGDAITIRGDTAIDGNYVINEIVSGDPDGMTLDSTGGEPQAFLEPDEYSVAVDITGVRYIIDAIIQYWQVSFSDVAQTISANEGGFAGLNIEIGDTIEVFGTPNAGQYGVLNITATEIEVDGSLSELTNVTAGIANITKGNYGSDESYTTRRGLIVSRTNPDGSIDTGWSGFAEGSTSDFEISVDTDDLNSDWLGPYLACPENETTSRIEWDIFAPSGLGRIADDGAILSRSRNVELQYRNYGDTAWTSVTETLIGQSRDQLGWTFSTNFGSQMTPEVRLRRTSQEDTSTQSLDKLEWYGLRSRLPDKTSYEGVTTLAMTVYGSDTIASQTENQISVVSTRMLPVRDGDGWTEPQATRDIAPWFAYIAKSVGYTDDELDLDELERLDDTWQARGDFFDFVTKDDSTVKESINRCLRAGMAELTIDAGRLRPARDEPREEIEHPYSQQNMLSPPTRKAQAPRPDDADGVDVEFVSSDSWTEETVECRLPGDQGVRAEKVTLEGVTSRTRAWRIGMRRRRELKYRRWEYDFATELDALNSRYLSYDAVIDDVPGYGQSSILQMVADEGEQYLLVVSEPMDWGSDADHVVAWRRPDGTLAGPFPAEPGADDYQILAAHDGDPVPEIDPQKEPPHVYFGTIERWRFPVLVQAISPRGFERVNVTAINYDARVYDDDNNVPD</sequence>
<dbReference type="OrthoDB" id="6243207at2"/>